<gene>
    <name evidence="3" type="ORF">SPAPADRAFT_63648</name>
</gene>
<dbReference type="Pfam" id="PF09793">
    <property type="entry name" value="AD"/>
    <property type="match status" value="1"/>
</dbReference>
<evidence type="ECO:0000313" key="3">
    <source>
        <dbReference type="EMBL" id="EGW30029.1"/>
    </source>
</evidence>
<dbReference type="OMA" id="FWLEVDN"/>
<dbReference type="InterPro" id="IPR039683">
    <property type="entry name" value="Lsm12-like"/>
</dbReference>
<dbReference type="AlphaFoldDB" id="G3AUT7"/>
<dbReference type="KEGG" id="spaa:SPAPADRAFT_63648"/>
<dbReference type="InterPro" id="IPR016521">
    <property type="entry name" value="RNA-processing_Lsm12"/>
</dbReference>
<sequence length="227" mass="25987">MSINNFEQVINLKVKITTLLDQTITGYIYAFSSSNEVLSLRITSNETKKDTNKGDTYRIINTSFIKSMQVLPPFPNKKGGSNLAKYSTNNLTLHPIDVAKLDETIQQRIIDYKPSPVEPNVSPPPQQQPAQRRQASTSPRTQSHNSSPQPIAHRLYDKFVKLYGKDKVKYSHNQHDIILFEEIKISKPFTLSKSNFHKFKQDSTHVDSVQRALKQFWLEVDNEKRGG</sequence>
<dbReference type="STRING" id="619300.G3AUT7"/>
<dbReference type="PIRSF" id="PIRSF007783">
    <property type="entry name" value="UCP007783_YHR121w"/>
    <property type="match status" value="1"/>
</dbReference>
<dbReference type="RefSeq" id="XP_007377795.1">
    <property type="nucleotide sequence ID" value="XM_007377733.1"/>
</dbReference>
<proteinExistence type="predicted"/>
<evidence type="ECO:0000313" key="4">
    <source>
        <dbReference type="Proteomes" id="UP000000709"/>
    </source>
</evidence>
<dbReference type="OrthoDB" id="16692at2759"/>
<evidence type="ECO:0000259" key="2">
    <source>
        <dbReference type="Pfam" id="PF09793"/>
    </source>
</evidence>
<dbReference type="HOGENOM" id="CLU_091746_0_0_1"/>
<reference evidence="3 4" key="1">
    <citation type="journal article" date="2011" name="Proc. Natl. Acad. Sci. U.S.A.">
        <title>Comparative genomics of xylose-fermenting fungi for enhanced biofuel production.</title>
        <authorList>
            <person name="Wohlbach D.J."/>
            <person name="Kuo A."/>
            <person name="Sato T.K."/>
            <person name="Potts K.M."/>
            <person name="Salamov A.A."/>
            <person name="LaButti K.M."/>
            <person name="Sun H."/>
            <person name="Clum A."/>
            <person name="Pangilinan J.L."/>
            <person name="Lindquist E.A."/>
            <person name="Lucas S."/>
            <person name="Lapidus A."/>
            <person name="Jin M."/>
            <person name="Gunawan C."/>
            <person name="Balan V."/>
            <person name="Dale B.E."/>
            <person name="Jeffries T.W."/>
            <person name="Zinkel R."/>
            <person name="Barry K.W."/>
            <person name="Grigoriev I.V."/>
            <person name="Gasch A.P."/>
        </authorList>
    </citation>
    <scope>NUCLEOTIDE SEQUENCE [LARGE SCALE GENOMIC DNA]</scope>
    <source>
        <strain evidence="4">NRRL Y-27907 / 11-Y1</strain>
    </source>
</reference>
<dbReference type="PANTHER" id="PTHR13542">
    <property type="entry name" value="LSM12 HOMOLOG"/>
    <property type="match status" value="1"/>
</dbReference>
<feature type="region of interest" description="Disordered" evidence="1">
    <location>
        <begin position="113"/>
        <end position="150"/>
    </location>
</feature>
<protein>
    <recommendedName>
        <fullName evidence="2">LSM12 anticodon-binding domain-containing protein</fullName>
    </recommendedName>
</protein>
<dbReference type="InterPro" id="IPR019181">
    <property type="entry name" value="LSM12_ABD"/>
</dbReference>
<organism evidence="4">
    <name type="scientific">Spathaspora passalidarum (strain NRRL Y-27907 / 11-Y1)</name>
    <dbReference type="NCBI Taxonomy" id="619300"/>
    <lineage>
        <taxon>Eukaryota</taxon>
        <taxon>Fungi</taxon>
        <taxon>Dikarya</taxon>
        <taxon>Ascomycota</taxon>
        <taxon>Saccharomycotina</taxon>
        <taxon>Pichiomycetes</taxon>
        <taxon>Debaryomycetaceae</taxon>
        <taxon>Spathaspora</taxon>
    </lineage>
</organism>
<dbReference type="InParanoid" id="G3AUT7"/>
<accession>G3AUT7</accession>
<keyword evidence="4" id="KW-1185">Reference proteome</keyword>
<feature type="compositionally biased region" description="Polar residues" evidence="1">
    <location>
        <begin position="136"/>
        <end position="149"/>
    </location>
</feature>
<dbReference type="GeneID" id="18874850"/>
<dbReference type="Proteomes" id="UP000000709">
    <property type="component" value="Unassembled WGS sequence"/>
</dbReference>
<feature type="domain" description="LSM12 anticodon-binding" evidence="2">
    <location>
        <begin position="133"/>
        <end position="210"/>
    </location>
</feature>
<dbReference type="EMBL" id="GL996506">
    <property type="protein sequence ID" value="EGW30029.1"/>
    <property type="molecule type" value="Genomic_DNA"/>
</dbReference>
<name>G3AUT7_SPAPN</name>
<dbReference type="eggNOG" id="KOG4401">
    <property type="taxonomic scope" value="Eukaryota"/>
</dbReference>
<evidence type="ECO:0000256" key="1">
    <source>
        <dbReference type="SAM" id="MobiDB-lite"/>
    </source>
</evidence>
<dbReference type="FunCoup" id="G3AUT7">
    <property type="interactions" value="675"/>
</dbReference>